<dbReference type="GO" id="GO:0016747">
    <property type="term" value="F:acyltransferase activity, transferring groups other than amino-acyl groups"/>
    <property type="evidence" value="ECO:0007669"/>
    <property type="project" value="InterPro"/>
</dbReference>
<evidence type="ECO:0000313" key="5">
    <source>
        <dbReference type="Proteomes" id="UP000824139"/>
    </source>
</evidence>
<feature type="domain" description="N-acetyltransferase" evidence="3">
    <location>
        <begin position="1"/>
        <end position="149"/>
    </location>
</feature>
<dbReference type="PANTHER" id="PTHR43420">
    <property type="entry name" value="ACETYLTRANSFERASE"/>
    <property type="match status" value="1"/>
</dbReference>
<dbReference type="PROSITE" id="PS51186">
    <property type="entry name" value="GNAT"/>
    <property type="match status" value="1"/>
</dbReference>
<organism evidence="4 5">
    <name type="scientific">Candidatus Scatenecus faecavium</name>
    <dbReference type="NCBI Taxonomy" id="2840915"/>
    <lineage>
        <taxon>Bacteria</taxon>
        <taxon>Candidatus Scatenecus</taxon>
    </lineage>
</organism>
<reference evidence="4" key="1">
    <citation type="submission" date="2020-10" db="EMBL/GenBank/DDBJ databases">
        <authorList>
            <person name="Gilroy R."/>
        </authorList>
    </citation>
    <scope>NUCLEOTIDE SEQUENCE</scope>
    <source>
        <strain evidence="4">CHK152-2994</strain>
    </source>
</reference>
<dbReference type="PANTHER" id="PTHR43420:SF47">
    <property type="entry name" value="N-ACETYLTRANSFERASE DOMAIN-CONTAINING PROTEIN"/>
    <property type="match status" value="1"/>
</dbReference>
<dbReference type="Pfam" id="PF00583">
    <property type="entry name" value="Acetyltransf_1"/>
    <property type="match status" value="1"/>
</dbReference>
<evidence type="ECO:0000256" key="2">
    <source>
        <dbReference type="ARBA" id="ARBA00023315"/>
    </source>
</evidence>
<dbReference type="InterPro" id="IPR000182">
    <property type="entry name" value="GNAT_dom"/>
</dbReference>
<accession>A0A9D1K3M5</accession>
<dbReference type="SUPFAM" id="SSF55729">
    <property type="entry name" value="Acyl-CoA N-acyltransferases (Nat)"/>
    <property type="match status" value="1"/>
</dbReference>
<dbReference type="InterPro" id="IPR050680">
    <property type="entry name" value="YpeA/RimI_acetyltransf"/>
</dbReference>
<reference evidence="4" key="2">
    <citation type="journal article" date="2021" name="PeerJ">
        <title>Extensive microbial diversity within the chicken gut microbiome revealed by metagenomics and culture.</title>
        <authorList>
            <person name="Gilroy R."/>
            <person name="Ravi A."/>
            <person name="Getino M."/>
            <person name="Pursley I."/>
            <person name="Horton D.L."/>
            <person name="Alikhan N.F."/>
            <person name="Baker D."/>
            <person name="Gharbi K."/>
            <person name="Hall N."/>
            <person name="Watson M."/>
            <person name="Adriaenssens E.M."/>
            <person name="Foster-Nyarko E."/>
            <person name="Jarju S."/>
            <person name="Secka A."/>
            <person name="Antonio M."/>
            <person name="Oren A."/>
            <person name="Chaudhuri R.R."/>
            <person name="La Ragione R."/>
            <person name="Hildebrand F."/>
            <person name="Pallen M.J."/>
        </authorList>
    </citation>
    <scope>NUCLEOTIDE SEQUENCE</scope>
    <source>
        <strain evidence="4">CHK152-2994</strain>
    </source>
</reference>
<protein>
    <submittedName>
        <fullName evidence="4">GNAT family N-acetyltransferase</fullName>
    </submittedName>
</protein>
<name>A0A9D1K3M5_9BACT</name>
<proteinExistence type="predicted"/>
<gene>
    <name evidence="4" type="ORF">IAD41_04900</name>
</gene>
<evidence type="ECO:0000256" key="1">
    <source>
        <dbReference type="ARBA" id="ARBA00022679"/>
    </source>
</evidence>
<dbReference type="CDD" id="cd04301">
    <property type="entry name" value="NAT_SF"/>
    <property type="match status" value="1"/>
</dbReference>
<comment type="caution">
    <text evidence="4">The sequence shown here is derived from an EMBL/GenBank/DDBJ whole genome shotgun (WGS) entry which is preliminary data.</text>
</comment>
<dbReference type="Gene3D" id="3.40.630.30">
    <property type="match status" value="1"/>
</dbReference>
<dbReference type="EMBL" id="DVJO01000104">
    <property type="protein sequence ID" value="HIS82927.1"/>
    <property type="molecule type" value="Genomic_DNA"/>
</dbReference>
<evidence type="ECO:0000259" key="3">
    <source>
        <dbReference type="PROSITE" id="PS51186"/>
    </source>
</evidence>
<dbReference type="InterPro" id="IPR016181">
    <property type="entry name" value="Acyl_CoA_acyltransferase"/>
</dbReference>
<keyword evidence="1" id="KW-0808">Transferase</keyword>
<keyword evidence="2" id="KW-0012">Acyltransferase</keyword>
<sequence>MKIYEITKNKTDFMELLLIGDEDEAMINKYLEQSNLFVLYDKNTLISICAVLQIDNKTIEIKNLATYPEYQSNGYASRLLNFICNKYQEENVSSIILGTGENETTLNFYKKRGFVETHRIKNFFIENYSHPIFENGKQLSDMIYLKKIL</sequence>
<dbReference type="Proteomes" id="UP000824139">
    <property type="component" value="Unassembled WGS sequence"/>
</dbReference>
<dbReference type="AlphaFoldDB" id="A0A9D1K3M5"/>
<evidence type="ECO:0000313" key="4">
    <source>
        <dbReference type="EMBL" id="HIS82927.1"/>
    </source>
</evidence>